<gene>
    <name evidence="1" type="ORF">S01H1_30091</name>
</gene>
<protein>
    <submittedName>
        <fullName evidence="1">Uncharacterized protein</fullName>
    </submittedName>
</protein>
<dbReference type="EMBL" id="BARS01018497">
    <property type="protein sequence ID" value="GAF95145.1"/>
    <property type="molecule type" value="Genomic_DNA"/>
</dbReference>
<accession>X0V3C6</accession>
<organism evidence="1">
    <name type="scientific">marine sediment metagenome</name>
    <dbReference type="NCBI Taxonomy" id="412755"/>
    <lineage>
        <taxon>unclassified sequences</taxon>
        <taxon>metagenomes</taxon>
        <taxon>ecological metagenomes</taxon>
    </lineage>
</organism>
<proteinExistence type="predicted"/>
<name>X0V3C6_9ZZZZ</name>
<evidence type="ECO:0000313" key="1">
    <source>
        <dbReference type="EMBL" id="GAF95145.1"/>
    </source>
</evidence>
<reference evidence="1" key="1">
    <citation type="journal article" date="2014" name="Front. Microbiol.">
        <title>High frequency of phylogenetically diverse reductive dehalogenase-homologous genes in deep subseafloor sedimentary metagenomes.</title>
        <authorList>
            <person name="Kawai M."/>
            <person name="Futagami T."/>
            <person name="Toyoda A."/>
            <person name="Takaki Y."/>
            <person name="Nishi S."/>
            <person name="Hori S."/>
            <person name="Arai W."/>
            <person name="Tsubouchi T."/>
            <person name="Morono Y."/>
            <person name="Uchiyama I."/>
            <person name="Ito T."/>
            <person name="Fujiyama A."/>
            <person name="Inagaki F."/>
            <person name="Takami H."/>
        </authorList>
    </citation>
    <scope>NUCLEOTIDE SEQUENCE</scope>
    <source>
        <strain evidence="1">Expedition CK06-06</strain>
    </source>
</reference>
<sequence>MQKIMFDRIIKETEHDWPTVLKGALLEVGCTDAKAVSIEHRHIVASFIERRIAEDNFSIYNESFEDDYGYIKRDAFDRGDYGIIKDKYGEEERG</sequence>
<comment type="caution">
    <text evidence="1">The sequence shown here is derived from an EMBL/GenBank/DDBJ whole genome shotgun (WGS) entry which is preliminary data.</text>
</comment>
<dbReference type="AlphaFoldDB" id="X0V3C6"/>